<gene>
    <name evidence="1" type="ORF">CB5_LOCUS1772</name>
</gene>
<accession>A0A6V7NIY6</accession>
<evidence type="ECO:0000313" key="1">
    <source>
        <dbReference type="EMBL" id="CAD1818561.1"/>
    </source>
</evidence>
<dbReference type="EMBL" id="LR862139">
    <property type="protein sequence ID" value="CAD1818561.1"/>
    <property type="molecule type" value="Genomic_DNA"/>
</dbReference>
<protein>
    <submittedName>
        <fullName evidence="1">Uncharacterized protein</fullName>
    </submittedName>
</protein>
<proteinExistence type="predicted"/>
<name>A0A6V7NIY6_ANACO</name>
<reference evidence="1" key="1">
    <citation type="submission" date="2020-07" db="EMBL/GenBank/DDBJ databases">
        <authorList>
            <person name="Lin J."/>
        </authorList>
    </citation>
    <scope>NUCLEOTIDE SEQUENCE</scope>
</reference>
<sequence>MTYSWIEVPDSGYRTVGLAYQYASSSTEAIGSLSSPLTLIFSPSHSFHTSRERKEGEEGEEEEKELAWRPWSTIFFLISRLWRLGACFWSFVEDQTSTLLGFELGLKLLLRLDWKDSSSHLEIERASFAIGLVHKPDECFRCVLGAQHVFYPMW</sequence>
<organism evidence="1">
    <name type="scientific">Ananas comosus var. bracteatus</name>
    <name type="common">red pineapple</name>
    <dbReference type="NCBI Taxonomy" id="296719"/>
    <lineage>
        <taxon>Eukaryota</taxon>
        <taxon>Viridiplantae</taxon>
        <taxon>Streptophyta</taxon>
        <taxon>Embryophyta</taxon>
        <taxon>Tracheophyta</taxon>
        <taxon>Spermatophyta</taxon>
        <taxon>Magnoliopsida</taxon>
        <taxon>Liliopsida</taxon>
        <taxon>Poales</taxon>
        <taxon>Bromeliaceae</taxon>
        <taxon>Bromelioideae</taxon>
        <taxon>Ananas</taxon>
    </lineage>
</organism>
<dbReference type="AlphaFoldDB" id="A0A6V7NIY6"/>